<comment type="caution">
    <text evidence="2">The sequence shown here is derived from an EMBL/GenBank/DDBJ whole genome shotgun (WGS) entry which is preliminary data.</text>
</comment>
<evidence type="ECO:0000259" key="1">
    <source>
        <dbReference type="Pfam" id="PF01636"/>
    </source>
</evidence>
<protein>
    <recommendedName>
        <fullName evidence="1">Aminoglycoside phosphotransferase domain-containing protein</fullName>
    </recommendedName>
</protein>
<dbReference type="InterPro" id="IPR002575">
    <property type="entry name" value="Aminoglycoside_PTrfase"/>
</dbReference>
<accession>A0A813HEV0</accession>
<dbReference type="Pfam" id="PF01636">
    <property type="entry name" value="APH"/>
    <property type="match status" value="1"/>
</dbReference>
<dbReference type="OrthoDB" id="10664308at2759"/>
<name>A0A813HEV0_POLGL</name>
<keyword evidence="3" id="KW-1185">Reference proteome</keyword>
<proteinExistence type="predicted"/>
<dbReference type="InterPro" id="IPR011009">
    <property type="entry name" value="Kinase-like_dom_sf"/>
</dbReference>
<evidence type="ECO:0000313" key="2">
    <source>
        <dbReference type="EMBL" id="CAE8636228.1"/>
    </source>
</evidence>
<dbReference type="Proteomes" id="UP000654075">
    <property type="component" value="Unassembled WGS sequence"/>
</dbReference>
<dbReference type="AlphaFoldDB" id="A0A813HEV0"/>
<feature type="domain" description="Aminoglycoside phosphotransferase" evidence="1">
    <location>
        <begin position="44"/>
        <end position="164"/>
    </location>
</feature>
<sequence length="296" mass="33309">MLAAGPNFIVEGFGTPSMPQLVGLVDPQKRQLHDKSYESIKLQQEIGRLQARMHAVPTTWLTDEHRKILQDLCPLLKEEPLNSALYSSIAYHHARGGLTEDLPPTDKLRALMAALPKPEGAHANRLVSVHGDLWHENMLRYNGELMAIDFESMALRSAASDLGLADDGLTMTKARTDLQFAYPEKSITEQEEVFKMYLEGLVGQTINYCILRRFIASRVGYDDAQREKMEKLIEAAPLFAALVEKCRAFKFSEKKWEQLPEWLAVRSGAAALDETGLTESPLDDIMDQPFSSFIFL</sequence>
<dbReference type="Gene3D" id="3.90.1200.10">
    <property type="match status" value="1"/>
</dbReference>
<dbReference type="EMBL" id="CAJNNV010031440">
    <property type="protein sequence ID" value="CAE8636228.1"/>
    <property type="molecule type" value="Genomic_DNA"/>
</dbReference>
<dbReference type="SUPFAM" id="SSF56112">
    <property type="entry name" value="Protein kinase-like (PK-like)"/>
    <property type="match status" value="1"/>
</dbReference>
<evidence type="ECO:0000313" key="3">
    <source>
        <dbReference type="Proteomes" id="UP000654075"/>
    </source>
</evidence>
<gene>
    <name evidence="2" type="ORF">PGLA1383_LOCUS51729</name>
</gene>
<reference evidence="2" key="1">
    <citation type="submission" date="2021-02" db="EMBL/GenBank/DDBJ databases">
        <authorList>
            <person name="Dougan E. K."/>
            <person name="Rhodes N."/>
            <person name="Thang M."/>
            <person name="Chan C."/>
        </authorList>
    </citation>
    <scope>NUCLEOTIDE SEQUENCE</scope>
</reference>
<organism evidence="2 3">
    <name type="scientific">Polarella glacialis</name>
    <name type="common">Dinoflagellate</name>
    <dbReference type="NCBI Taxonomy" id="89957"/>
    <lineage>
        <taxon>Eukaryota</taxon>
        <taxon>Sar</taxon>
        <taxon>Alveolata</taxon>
        <taxon>Dinophyceae</taxon>
        <taxon>Suessiales</taxon>
        <taxon>Suessiaceae</taxon>
        <taxon>Polarella</taxon>
    </lineage>
</organism>